<feature type="binding site" evidence="6">
    <location>
        <position position="105"/>
    </location>
    <ligand>
        <name>Fe cation</name>
        <dbReference type="ChEBI" id="CHEBI:24875"/>
        <note>catalytic</note>
    </ligand>
</feature>
<evidence type="ECO:0000256" key="2">
    <source>
        <dbReference type="ARBA" id="ARBA00022723"/>
    </source>
</evidence>
<evidence type="ECO:0000313" key="8">
    <source>
        <dbReference type="Proteomes" id="UP001165079"/>
    </source>
</evidence>
<dbReference type="CDD" id="cd10548">
    <property type="entry name" value="cupin_CDO"/>
    <property type="match status" value="1"/>
</dbReference>
<evidence type="ECO:0008006" key="9">
    <source>
        <dbReference type="Google" id="ProtNLM"/>
    </source>
</evidence>
<name>A0A9W6SF28_9ACTN</name>
<accession>A0A9W6SF28</accession>
<dbReference type="Proteomes" id="UP001165079">
    <property type="component" value="Unassembled WGS sequence"/>
</dbReference>
<protein>
    <recommendedName>
        <fullName evidence="9">Cysteine dioxygenase type I</fullName>
    </recommendedName>
</protein>
<dbReference type="EMBL" id="BSTX01000001">
    <property type="protein sequence ID" value="GLZ76000.1"/>
    <property type="molecule type" value="Genomic_DNA"/>
</dbReference>
<evidence type="ECO:0000256" key="4">
    <source>
        <dbReference type="ARBA" id="ARBA00023002"/>
    </source>
</evidence>
<sequence>MTRTLLDLADLAREYAAGPIEPRFDAERRWFSRLAAEPDHEVWLLTWLPGQETELHDHGGSGGVFLVAEGVLNEEIVVADRDGVVLTGRDYARGSARRFGPRHVHRIRNTGTVPAVSVHVYEPRLTVMNRYDVAGGRLMALGADVEGVSW</sequence>
<dbReference type="InterPro" id="IPR010300">
    <property type="entry name" value="CDO_1"/>
</dbReference>
<proteinExistence type="inferred from homology"/>
<dbReference type="Pfam" id="PF05995">
    <property type="entry name" value="CDO_I"/>
    <property type="match status" value="1"/>
</dbReference>
<organism evidence="7 8">
    <name type="scientific">Actinorhabdospora filicis</name>
    <dbReference type="NCBI Taxonomy" id="1785913"/>
    <lineage>
        <taxon>Bacteria</taxon>
        <taxon>Bacillati</taxon>
        <taxon>Actinomycetota</taxon>
        <taxon>Actinomycetes</taxon>
        <taxon>Micromonosporales</taxon>
        <taxon>Micromonosporaceae</taxon>
        <taxon>Actinorhabdospora</taxon>
    </lineage>
</organism>
<keyword evidence="5 6" id="KW-0408">Iron</keyword>
<gene>
    <name evidence="7" type="ORF">Afil01_08070</name>
</gene>
<reference evidence="7" key="1">
    <citation type="submission" date="2023-03" db="EMBL/GenBank/DDBJ databases">
        <title>Actinorhabdospora filicis NBRC 111898.</title>
        <authorList>
            <person name="Ichikawa N."/>
            <person name="Sato H."/>
            <person name="Tonouchi N."/>
        </authorList>
    </citation>
    <scope>NUCLEOTIDE SEQUENCE</scope>
    <source>
        <strain evidence="7">NBRC 111898</strain>
    </source>
</reference>
<feature type="binding site" evidence="6">
    <location>
        <position position="56"/>
    </location>
    <ligand>
        <name>Fe cation</name>
        <dbReference type="ChEBI" id="CHEBI:24875"/>
        <note>catalytic</note>
    </ligand>
</feature>
<dbReference type="GO" id="GO:0008198">
    <property type="term" value="F:ferrous iron binding"/>
    <property type="evidence" value="ECO:0007669"/>
    <property type="project" value="TreeGrafter"/>
</dbReference>
<dbReference type="SUPFAM" id="SSF51182">
    <property type="entry name" value="RmlC-like cupins"/>
    <property type="match status" value="1"/>
</dbReference>
<evidence type="ECO:0000256" key="5">
    <source>
        <dbReference type="ARBA" id="ARBA00023004"/>
    </source>
</evidence>
<comment type="similarity">
    <text evidence="1">Belongs to the cysteine dioxygenase family.</text>
</comment>
<evidence type="ECO:0000256" key="6">
    <source>
        <dbReference type="PIRSR" id="PIRSR610300-51"/>
    </source>
</evidence>
<dbReference type="InterPro" id="IPR011051">
    <property type="entry name" value="RmlC_Cupin_sf"/>
</dbReference>
<keyword evidence="8" id="KW-1185">Reference proteome</keyword>
<dbReference type="Gene3D" id="2.60.120.10">
    <property type="entry name" value="Jelly Rolls"/>
    <property type="match status" value="1"/>
</dbReference>
<evidence type="ECO:0000313" key="7">
    <source>
        <dbReference type="EMBL" id="GLZ76000.1"/>
    </source>
</evidence>
<dbReference type="RefSeq" id="WP_285661201.1">
    <property type="nucleotide sequence ID" value="NZ_BSTX01000001.1"/>
</dbReference>
<keyword evidence="4" id="KW-0560">Oxidoreductase</keyword>
<keyword evidence="3" id="KW-0223">Dioxygenase</keyword>
<dbReference type="GO" id="GO:0016702">
    <property type="term" value="F:oxidoreductase activity, acting on single donors with incorporation of molecular oxygen, incorporation of two atoms of oxygen"/>
    <property type="evidence" value="ECO:0007669"/>
    <property type="project" value="InterPro"/>
</dbReference>
<dbReference type="InterPro" id="IPR014710">
    <property type="entry name" value="RmlC-like_jellyroll"/>
</dbReference>
<keyword evidence="2 6" id="KW-0479">Metal-binding</keyword>
<dbReference type="PANTHER" id="PTHR12918">
    <property type="entry name" value="CYSTEINE DIOXYGENASE"/>
    <property type="match status" value="1"/>
</dbReference>
<evidence type="ECO:0000256" key="1">
    <source>
        <dbReference type="ARBA" id="ARBA00006622"/>
    </source>
</evidence>
<evidence type="ECO:0000256" key="3">
    <source>
        <dbReference type="ARBA" id="ARBA00022964"/>
    </source>
</evidence>
<comment type="caution">
    <text evidence="7">The sequence shown here is derived from an EMBL/GenBank/DDBJ whole genome shotgun (WGS) entry which is preliminary data.</text>
</comment>
<feature type="binding site" evidence="6">
    <location>
        <position position="58"/>
    </location>
    <ligand>
        <name>Fe cation</name>
        <dbReference type="ChEBI" id="CHEBI:24875"/>
        <note>catalytic</note>
    </ligand>
</feature>
<dbReference type="PANTHER" id="PTHR12918:SF1">
    <property type="entry name" value="CYSTEINE DIOXYGENASE TYPE 1"/>
    <property type="match status" value="1"/>
</dbReference>
<dbReference type="AlphaFoldDB" id="A0A9W6SF28"/>